<dbReference type="Pfam" id="PF19054">
    <property type="entry name" value="DUF5753"/>
    <property type="match status" value="1"/>
</dbReference>
<name>A0A7W3T3C5_9ACTN</name>
<dbReference type="PROSITE" id="PS50943">
    <property type="entry name" value="HTH_CROC1"/>
    <property type="match status" value="1"/>
</dbReference>
<dbReference type="Proteomes" id="UP000530234">
    <property type="component" value="Unassembled WGS sequence"/>
</dbReference>
<accession>A0A7W3T3C5</accession>
<dbReference type="InterPro" id="IPR001387">
    <property type="entry name" value="Cro/C1-type_HTH"/>
</dbReference>
<reference evidence="3" key="1">
    <citation type="submission" date="2019-10" db="EMBL/GenBank/DDBJ databases">
        <title>Streptomyces sp. nov., a novel actinobacterium isolated from alkaline environment.</title>
        <authorList>
            <person name="Golinska P."/>
        </authorList>
    </citation>
    <scope>NUCLEOTIDE SEQUENCE [LARGE SCALE GENOMIC DNA]</scope>
    <source>
        <strain evidence="3">DSM 42108</strain>
    </source>
</reference>
<evidence type="ECO:0000313" key="2">
    <source>
        <dbReference type="EMBL" id="MBB0230157.1"/>
    </source>
</evidence>
<dbReference type="EMBL" id="VKHS01000230">
    <property type="protein sequence ID" value="MBB0230157.1"/>
    <property type="molecule type" value="Genomic_DNA"/>
</dbReference>
<dbReference type="SMART" id="SM00530">
    <property type="entry name" value="HTH_XRE"/>
    <property type="match status" value="1"/>
</dbReference>
<feature type="domain" description="HTH cro/C1-type" evidence="1">
    <location>
        <begin position="18"/>
        <end position="71"/>
    </location>
</feature>
<dbReference type="AlphaFoldDB" id="A0A7W3T3C5"/>
<dbReference type="Gene3D" id="1.10.260.40">
    <property type="entry name" value="lambda repressor-like DNA-binding domains"/>
    <property type="match status" value="1"/>
</dbReference>
<dbReference type="GO" id="GO:0003677">
    <property type="term" value="F:DNA binding"/>
    <property type="evidence" value="ECO:0007669"/>
    <property type="project" value="InterPro"/>
</dbReference>
<dbReference type="SUPFAM" id="SSF47413">
    <property type="entry name" value="lambda repressor-like DNA-binding domains"/>
    <property type="match status" value="1"/>
</dbReference>
<protein>
    <submittedName>
        <fullName evidence="2">Helix-turn-helix domain-containing protein</fullName>
    </submittedName>
</protein>
<organism evidence="2 3">
    <name type="scientific">Streptomyces calidiresistens</name>
    <dbReference type="NCBI Taxonomy" id="1485586"/>
    <lineage>
        <taxon>Bacteria</taxon>
        <taxon>Bacillati</taxon>
        <taxon>Actinomycetota</taxon>
        <taxon>Actinomycetes</taxon>
        <taxon>Kitasatosporales</taxon>
        <taxon>Streptomycetaceae</taxon>
        <taxon>Streptomyces</taxon>
    </lineage>
</organism>
<dbReference type="Pfam" id="PF13560">
    <property type="entry name" value="HTH_31"/>
    <property type="match status" value="1"/>
</dbReference>
<comment type="caution">
    <text evidence="2">The sequence shown here is derived from an EMBL/GenBank/DDBJ whole genome shotgun (WGS) entry which is preliminary data.</text>
</comment>
<dbReference type="CDD" id="cd00093">
    <property type="entry name" value="HTH_XRE"/>
    <property type="match status" value="1"/>
</dbReference>
<keyword evidence="3" id="KW-1185">Reference proteome</keyword>
<gene>
    <name evidence="2" type="ORF">FOE67_11685</name>
</gene>
<evidence type="ECO:0000313" key="3">
    <source>
        <dbReference type="Proteomes" id="UP000530234"/>
    </source>
</evidence>
<evidence type="ECO:0000259" key="1">
    <source>
        <dbReference type="PROSITE" id="PS50943"/>
    </source>
</evidence>
<dbReference type="InterPro" id="IPR010982">
    <property type="entry name" value="Lambda_DNA-bd_dom_sf"/>
</dbReference>
<dbReference type="InterPro" id="IPR043917">
    <property type="entry name" value="DUF5753"/>
</dbReference>
<proteinExistence type="predicted"/>
<dbReference type="RefSeq" id="WP_182663347.1">
    <property type="nucleotide sequence ID" value="NZ_VKHS01000230.1"/>
</dbReference>
<sequence>MGERGDDTGLLRGFGRQLKLLREREGLSREELGAWVGYGREQIASVEQGRRIPSPELIESADEVLGAGGLLRAMKEELAQARYPAFFRDAARLEARAVEIHVYACQAVPGLLQTEEYARAVFGMMRPPLPHEVIEERVVARMERQAHISDRRPPLMSFVLDESILRRPIGGSGVLREQVERLLQVGRRREVEIQIMPMERQENAGLAGPFTLMETSDGKRVAYLEVQNVSQLHTKRESVRGLEAKYGILRAQALNPRESLTFMEKALEGEP</sequence>